<proteinExistence type="predicted"/>
<dbReference type="RefSeq" id="XP_022490958.1">
    <property type="nucleotide sequence ID" value="XM_022628989.1"/>
</dbReference>
<accession>A0A1F5LRF7</accession>
<sequence>MSLRPFVQFAHVFRHGQNIGPIIQHLGPFTRSYDSIRAYHPARKHTNRASFTPSLLSDRLRPAHTIQNHGKISSISQCRHESSSSDPELCAHCRGKINPKHRRLVDSNDRTKGWHCRACIRIVKAQGALPNEQQLASMRRRRLWKESGELHKSSPCRKCGIETAPTSRRQFVDPDNPYAGFHCRACVQRAILPAELEIQNAQYGIWHGGLGPGIPIAHKREYPCDHCGEPVTPEKKRRYVDSGNSSAGYYCRSCARRLCLEDKLPTEAQLKAIKVLRGKLAKFVTARKQKNPCQHCGDITLPGSRRTLVKSGDFSSGYYCRPCAQHQRMKDELPSEMAIRDRRLRKHLKLKRLRLLEYQQKLQSETEQAEQAKSTETPEEKDQG</sequence>
<name>A0A1F5LRF7_PENAI</name>
<dbReference type="GeneID" id="34573723"/>
<evidence type="ECO:0000313" key="3">
    <source>
        <dbReference type="Proteomes" id="UP000177622"/>
    </source>
</evidence>
<reference evidence="2 3" key="1">
    <citation type="journal article" date="2016" name="Sci. Rep.">
        <title>Penicillium arizonense, a new, genome sequenced fungal species, reveals a high chemical diversity in secreted metabolites.</title>
        <authorList>
            <person name="Grijseels S."/>
            <person name="Nielsen J.C."/>
            <person name="Randelovic M."/>
            <person name="Nielsen J."/>
            <person name="Nielsen K.F."/>
            <person name="Workman M."/>
            <person name="Frisvad J.C."/>
        </authorList>
    </citation>
    <scope>NUCLEOTIDE SEQUENCE [LARGE SCALE GENOMIC DNA]</scope>
    <source>
        <strain evidence="2 3">CBS 141311</strain>
    </source>
</reference>
<dbReference type="OrthoDB" id="4238722at2759"/>
<evidence type="ECO:0000256" key="1">
    <source>
        <dbReference type="SAM" id="MobiDB-lite"/>
    </source>
</evidence>
<feature type="region of interest" description="Disordered" evidence="1">
    <location>
        <begin position="363"/>
        <end position="384"/>
    </location>
</feature>
<dbReference type="EMBL" id="LXJU01000004">
    <property type="protein sequence ID" value="OGE55529.1"/>
    <property type="molecule type" value="Genomic_DNA"/>
</dbReference>
<dbReference type="AlphaFoldDB" id="A0A1F5LRF7"/>
<comment type="caution">
    <text evidence="2">The sequence shown here is derived from an EMBL/GenBank/DDBJ whole genome shotgun (WGS) entry which is preliminary data.</text>
</comment>
<feature type="compositionally biased region" description="Polar residues" evidence="1">
    <location>
        <begin position="363"/>
        <end position="375"/>
    </location>
</feature>
<dbReference type="Proteomes" id="UP000177622">
    <property type="component" value="Unassembled WGS sequence"/>
</dbReference>
<evidence type="ECO:0000313" key="2">
    <source>
        <dbReference type="EMBL" id="OGE55529.1"/>
    </source>
</evidence>
<gene>
    <name evidence="2" type="ORF">PENARI_c004G02582</name>
</gene>
<protein>
    <submittedName>
        <fullName evidence="2">Uncharacterized protein</fullName>
    </submittedName>
</protein>
<organism evidence="2 3">
    <name type="scientific">Penicillium arizonense</name>
    <dbReference type="NCBI Taxonomy" id="1835702"/>
    <lineage>
        <taxon>Eukaryota</taxon>
        <taxon>Fungi</taxon>
        <taxon>Dikarya</taxon>
        <taxon>Ascomycota</taxon>
        <taxon>Pezizomycotina</taxon>
        <taxon>Eurotiomycetes</taxon>
        <taxon>Eurotiomycetidae</taxon>
        <taxon>Eurotiales</taxon>
        <taxon>Aspergillaceae</taxon>
        <taxon>Penicillium</taxon>
    </lineage>
</organism>
<keyword evidence="3" id="KW-1185">Reference proteome</keyword>